<dbReference type="EMBL" id="CM001221">
    <property type="protein sequence ID" value="AES95161.1"/>
    <property type="molecule type" value="Genomic_DNA"/>
</dbReference>
<dbReference type="Proteomes" id="UP000002051">
    <property type="component" value="Chromosome 5"/>
</dbReference>
<evidence type="ECO:0000313" key="3">
    <source>
        <dbReference type="Proteomes" id="UP000002051"/>
    </source>
</evidence>
<name>G7JXJ0_MEDTR</name>
<accession>G7JXJ0</accession>
<dbReference type="EnsemblPlants" id="AES95161">
    <property type="protein sequence ID" value="AES95161"/>
    <property type="gene ID" value="MTR_5g022480"/>
</dbReference>
<organism evidence="1 3">
    <name type="scientific">Medicago truncatula</name>
    <name type="common">Barrel medic</name>
    <name type="synonym">Medicago tribuloides</name>
    <dbReference type="NCBI Taxonomy" id="3880"/>
    <lineage>
        <taxon>Eukaryota</taxon>
        <taxon>Viridiplantae</taxon>
        <taxon>Streptophyta</taxon>
        <taxon>Embryophyta</taxon>
        <taxon>Tracheophyta</taxon>
        <taxon>Spermatophyta</taxon>
        <taxon>Magnoliopsida</taxon>
        <taxon>eudicotyledons</taxon>
        <taxon>Gunneridae</taxon>
        <taxon>Pentapetalae</taxon>
        <taxon>rosids</taxon>
        <taxon>fabids</taxon>
        <taxon>Fabales</taxon>
        <taxon>Fabaceae</taxon>
        <taxon>Papilionoideae</taxon>
        <taxon>50 kb inversion clade</taxon>
        <taxon>NPAAA clade</taxon>
        <taxon>Hologalegina</taxon>
        <taxon>IRL clade</taxon>
        <taxon>Trifolieae</taxon>
        <taxon>Medicago</taxon>
    </lineage>
</organism>
<reference evidence="1 3" key="2">
    <citation type="journal article" date="2014" name="BMC Genomics">
        <title>An improved genome release (version Mt4.0) for the model legume Medicago truncatula.</title>
        <authorList>
            <person name="Tang H."/>
            <person name="Krishnakumar V."/>
            <person name="Bidwell S."/>
            <person name="Rosen B."/>
            <person name="Chan A."/>
            <person name="Zhou S."/>
            <person name="Gentzbittel L."/>
            <person name="Childs K.L."/>
            <person name="Yandell M."/>
            <person name="Gundlach H."/>
            <person name="Mayer K.F."/>
            <person name="Schwartz D.C."/>
            <person name="Town C.D."/>
        </authorList>
    </citation>
    <scope>GENOME REANNOTATION</scope>
    <source>
        <strain evidence="2 3">cv. Jemalong A17</strain>
    </source>
</reference>
<protein>
    <submittedName>
        <fullName evidence="1 2">Uncharacterized protein</fullName>
    </submittedName>
</protein>
<proteinExistence type="predicted"/>
<dbReference type="PaxDb" id="3880-AES95161"/>
<reference evidence="2" key="3">
    <citation type="submission" date="2015-04" db="UniProtKB">
        <authorList>
            <consortium name="EnsemblPlants"/>
        </authorList>
    </citation>
    <scope>IDENTIFICATION</scope>
    <source>
        <strain evidence="2">cv. Jemalong A17</strain>
    </source>
</reference>
<evidence type="ECO:0000313" key="1">
    <source>
        <dbReference type="EMBL" id="AES95161.1"/>
    </source>
</evidence>
<dbReference type="AlphaFoldDB" id="G7JXJ0"/>
<keyword evidence="3" id="KW-1185">Reference proteome</keyword>
<dbReference type="HOGENOM" id="CLU_2907478_0_0_1"/>
<evidence type="ECO:0000313" key="2">
    <source>
        <dbReference type="EnsemblPlants" id="AES95161"/>
    </source>
</evidence>
<reference evidence="1 3" key="1">
    <citation type="journal article" date="2011" name="Nature">
        <title>The Medicago genome provides insight into the evolution of rhizobial symbioses.</title>
        <authorList>
            <person name="Young N.D."/>
            <person name="Debelle F."/>
            <person name="Oldroyd G.E."/>
            <person name="Geurts R."/>
            <person name="Cannon S.B."/>
            <person name="Udvardi M.K."/>
            <person name="Benedito V.A."/>
            <person name="Mayer K.F."/>
            <person name="Gouzy J."/>
            <person name="Schoof H."/>
            <person name="Van de Peer Y."/>
            <person name="Proost S."/>
            <person name="Cook D.R."/>
            <person name="Meyers B.C."/>
            <person name="Spannagl M."/>
            <person name="Cheung F."/>
            <person name="De Mita S."/>
            <person name="Krishnakumar V."/>
            <person name="Gundlach H."/>
            <person name="Zhou S."/>
            <person name="Mudge J."/>
            <person name="Bharti A.K."/>
            <person name="Murray J.D."/>
            <person name="Naoumkina M.A."/>
            <person name="Rosen B."/>
            <person name="Silverstein K.A."/>
            <person name="Tang H."/>
            <person name="Rombauts S."/>
            <person name="Zhao P.X."/>
            <person name="Zhou P."/>
            <person name="Barbe V."/>
            <person name="Bardou P."/>
            <person name="Bechner M."/>
            <person name="Bellec A."/>
            <person name="Berger A."/>
            <person name="Berges H."/>
            <person name="Bidwell S."/>
            <person name="Bisseling T."/>
            <person name="Choisne N."/>
            <person name="Couloux A."/>
            <person name="Denny R."/>
            <person name="Deshpande S."/>
            <person name="Dai X."/>
            <person name="Doyle J.J."/>
            <person name="Dudez A.M."/>
            <person name="Farmer A.D."/>
            <person name="Fouteau S."/>
            <person name="Franken C."/>
            <person name="Gibelin C."/>
            <person name="Gish J."/>
            <person name="Goldstein S."/>
            <person name="Gonzalez A.J."/>
            <person name="Green P.J."/>
            <person name="Hallab A."/>
            <person name="Hartog M."/>
            <person name="Hua A."/>
            <person name="Humphray S.J."/>
            <person name="Jeong D.H."/>
            <person name="Jing Y."/>
            <person name="Jocker A."/>
            <person name="Kenton S.M."/>
            <person name="Kim D.J."/>
            <person name="Klee K."/>
            <person name="Lai H."/>
            <person name="Lang C."/>
            <person name="Lin S."/>
            <person name="Macmil S.L."/>
            <person name="Magdelenat G."/>
            <person name="Matthews L."/>
            <person name="McCorrison J."/>
            <person name="Monaghan E.L."/>
            <person name="Mun J.H."/>
            <person name="Najar F.Z."/>
            <person name="Nicholson C."/>
            <person name="Noirot C."/>
            <person name="O'Bleness M."/>
            <person name="Paule C.R."/>
            <person name="Poulain J."/>
            <person name="Prion F."/>
            <person name="Qin B."/>
            <person name="Qu C."/>
            <person name="Retzel E.F."/>
            <person name="Riddle C."/>
            <person name="Sallet E."/>
            <person name="Samain S."/>
            <person name="Samson N."/>
            <person name="Sanders I."/>
            <person name="Saurat O."/>
            <person name="Scarpelli C."/>
            <person name="Schiex T."/>
            <person name="Segurens B."/>
            <person name="Severin A.J."/>
            <person name="Sherrier D.J."/>
            <person name="Shi R."/>
            <person name="Sims S."/>
            <person name="Singer S.R."/>
            <person name="Sinharoy S."/>
            <person name="Sterck L."/>
            <person name="Viollet A."/>
            <person name="Wang B.B."/>
            <person name="Wang K."/>
            <person name="Wang M."/>
            <person name="Wang X."/>
            <person name="Warfsmann J."/>
            <person name="Weissenbach J."/>
            <person name="White D.D."/>
            <person name="White J.D."/>
            <person name="Wiley G.B."/>
            <person name="Wincker P."/>
            <person name="Xing Y."/>
            <person name="Yang L."/>
            <person name="Yao Z."/>
            <person name="Ying F."/>
            <person name="Zhai J."/>
            <person name="Zhou L."/>
            <person name="Zuber A."/>
            <person name="Denarie J."/>
            <person name="Dixon R.A."/>
            <person name="May G.D."/>
            <person name="Schwartz D.C."/>
            <person name="Rogers J."/>
            <person name="Quetier F."/>
            <person name="Town C.D."/>
            <person name="Roe B.A."/>
        </authorList>
    </citation>
    <scope>NUCLEOTIDE SEQUENCE [LARGE SCALE GENOMIC DNA]</scope>
    <source>
        <strain evidence="1">A17</strain>
        <strain evidence="2 3">cv. Jemalong A17</strain>
    </source>
</reference>
<sequence length="62" mass="7585">MDFCLHKRIMFLIYQYMKKESLFSILYEDLEDVEFNWHAISMVQNKKNMAERDEEDGNNKGF</sequence>
<gene>
    <name evidence="1" type="ordered locus">MTR_5g022480</name>
</gene>